<name>X1DZX4_9ZZZZ</name>
<reference evidence="1" key="1">
    <citation type="journal article" date="2014" name="Front. Microbiol.">
        <title>High frequency of phylogenetically diverse reductive dehalogenase-homologous genes in deep subseafloor sedimentary metagenomes.</title>
        <authorList>
            <person name="Kawai M."/>
            <person name="Futagami T."/>
            <person name="Toyoda A."/>
            <person name="Takaki Y."/>
            <person name="Nishi S."/>
            <person name="Hori S."/>
            <person name="Arai W."/>
            <person name="Tsubouchi T."/>
            <person name="Morono Y."/>
            <person name="Uchiyama I."/>
            <person name="Ito T."/>
            <person name="Fujiyama A."/>
            <person name="Inagaki F."/>
            <person name="Takami H."/>
        </authorList>
    </citation>
    <scope>NUCLEOTIDE SEQUENCE</scope>
    <source>
        <strain evidence="1">Expedition CK06-06</strain>
    </source>
</reference>
<dbReference type="InterPro" id="IPR027417">
    <property type="entry name" value="P-loop_NTPase"/>
</dbReference>
<protein>
    <recommendedName>
        <fullName evidence="2">Deoxynucleoside kinase domain-containing protein</fullName>
    </recommendedName>
</protein>
<accession>X1DZX4</accession>
<dbReference type="EMBL" id="BART01039418">
    <property type="protein sequence ID" value="GAH13745.1"/>
    <property type="molecule type" value="Genomic_DNA"/>
</dbReference>
<feature type="non-terminal residue" evidence="1">
    <location>
        <position position="40"/>
    </location>
</feature>
<dbReference type="AlphaFoldDB" id="X1DZX4"/>
<dbReference type="SUPFAM" id="SSF52540">
    <property type="entry name" value="P-loop containing nucleoside triphosphate hydrolases"/>
    <property type="match status" value="1"/>
</dbReference>
<evidence type="ECO:0008006" key="2">
    <source>
        <dbReference type="Google" id="ProtNLM"/>
    </source>
</evidence>
<comment type="caution">
    <text evidence="1">The sequence shown here is derived from an EMBL/GenBank/DDBJ whole genome shotgun (WGS) entry which is preliminary data.</text>
</comment>
<organism evidence="1">
    <name type="scientific">marine sediment metagenome</name>
    <dbReference type="NCBI Taxonomy" id="412755"/>
    <lineage>
        <taxon>unclassified sequences</taxon>
        <taxon>metagenomes</taxon>
        <taxon>ecological metagenomes</taxon>
    </lineage>
</organism>
<sequence>MPTVPKQSRRIEICGGIAAGKTSLARLLEASIADTDAIYE</sequence>
<proteinExistence type="predicted"/>
<evidence type="ECO:0000313" key="1">
    <source>
        <dbReference type="EMBL" id="GAH13745.1"/>
    </source>
</evidence>
<gene>
    <name evidence="1" type="ORF">S01H4_64794</name>
</gene>